<evidence type="ECO:0000313" key="2">
    <source>
        <dbReference type="Proteomes" id="UP000308267"/>
    </source>
</evidence>
<reference evidence="1 2" key="1">
    <citation type="journal article" date="2019" name="BMC Genomics">
        <title>New insights from Opisthorchis felineus genome: update on genomics of the epidemiologically important liver flukes.</title>
        <authorList>
            <person name="Ershov N.I."/>
            <person name="Mordvinov V.A."/>
            <person name="Prokhortchouk E.B."/>
            <person name="Pakharukova M.Y."/>
            <person name="Gunbin K.V."/>
            <person name="Ustyantsev K."/>
            <person name="Genaev M.A."/>
            <person name="Blinov A.G."/>
            <person name="Mazur A."/>
            <person name="Boulygina E."/>
            <person name="Tsygankova S."/>
            <person name="Khrameeva E."/>
            <person name="Chekanov N."/>
            <person name="Fan G."/>
            <person name="Xiao A."/>
            <person name="Zhang H."/>
            <person name="Xu X."/>
            <person name="Yang H."/>
            <person name="Solovyev V."/>
            <person name="Lee S.M."/>
            <person name="Liu X."/>
            <person name="Afonnikov D.A."/>
            <person name="Skryabin K.G."/>
        </authorList>
    </citation>
    <scope>NUCLEOTIDE SEQUENCE [LARGE SCALE GENOMIC DNA]</scope>
    <source>
        <strain evidence="1">AK-0245</strain>
        <tissue evidence="1">Whole organism</tissue>
    </source>
</reference>
<evidence type="ECO:0000313" key="1">
    <source>
        <dbReference type="EMBL" id="TGZ68149.1"/>
    </source>
</evidence>
<accession>A0A4S2M1L8</accession>
<dbReference type="Proteomes" id="UP000308267">
    <property type="component" value="Unassembled WGS sequence"/>
</dbReference>
<proteinExistence type="predicted"/>
<gene>
    <name evidence="1" type="ORF">CRM22_004417</name>
</gene>
<comment type="caution">
    <text evidence="1">The sequence shown here is derived from an EMBL/GenBank/DDBJ whole genome shotgun (WGS) entry which is preliminary data.</text>
</comment>
<protein>
    <submittedName>
        <fullName evidence="1">Uncharacterized protein</fullName>
    </submittedName>
</protein>
<name>A0A4S2M1L8_OPIFE</name>
<sequence>MTTRSAGTYNPIDLCAPHPYMDSQLVDLQITALKNEHFRRPRNDHFDKACPHGEIGYSSFEPIAQIRNVYLSNRLLLFHFLPPEIQNSTMGAIRNITTQ</sequence>
<dbReference type="EMBL" id="SJOL01006381">
    <property type="protein sequence ID" value="TGZ68149.1"/>
    <property type="molecule type" value="Genomic_DNA"/>
</dbReference>
<dbReference type="AlphaFoldDB" id="A0A4S2M1L8"/>
<organism evidence="1 2">
    <name type="scientific">Opisthorchis felineus</name>
    <dbReference type="NCBI Taxonomy" id="147828"/>
    <lineage>
        <taxon>Eukaryota</taxon>
        <taxon>Metazoa</taxon>
        <taxon>Spiralia</taxon>
        <taxon>Lophotrochozoa</taxon>
        <taxon>Platyhelminthes</taxon>
        <taxon>Trematoda</taxon>
        <taxon>Digenea</taxon>
        <taxon>Opisthorchiida</taxon>
        <taxon>Opisthorchiata</taxon>
        <taxon>Opisthorchiidae</taxon>
        <taxon>Opisthorchis</taxon>
    </lineage>
</organism>
<keyword evidence="2" id="KW-1185">Reference proteome</keyword>